<evidence type="ECO:0000313" key="2">
    <source>
        <dbReference type="Proteomes" id="UP000204667"/>
    </source>
</evidence>
<reference evidence="1 2" key="1">
    <citation type="journal article" date="2016" name="Sci. Rep.">
        <title>Genome sequence of Perigonia lusca single nucleopolyhedrovirus: insights into the evolution of a nucleotide metabolism enzyme in the family Baculoviridae.</title>
        <authorList>
            <person name="Ardisson-Araujo D.M."/>
            <person name="Lima R.N."/>
            <person name="Melo F.L."/>
            <person name="Clem R.J."/>
            <person name="Huang N."/>
            <person name="Bao S.N."/>
            <person name="Sosa-Gomez D.R."/>
            <person name="Ribeiro B.M."/>
        </authorList>
    </citation>
    <scope>NUCLEOTIDE SEQUENCE [LARGE SCALE GENOMIC DNA]</scope>
</reference>
<dbReference type="EMBL" id="KM596836">
    <property type="protein sequence ID" value="AKN80638.1"/>
    <property type="molecule type" value="Genomic_DNA"/>
</dbReference>
<protein>
    <submittedName>
        <fullName evidence="1">Uncharacterized protein</fullName>
    </submittedName>
</protein>
<dbReference type="RefSeq" id="YP_009165655.1">
    <property type="nucleotide sequence ID" value="NC_027923.1"/>
</dbReference>
<name>A0A0M3WNG1_9ABAC</name>
<proteinExistence type="predicted"/>
<dbReference type="Proteomes" id="UP000204667">
    <property type="component" value="Segment"/>
</dbReference>
<dbReference type="GeneID" id="26040009"/>
<keyword evidence="2" id="KW-1185">Reference proteome</keyword>
<organism evidence="1 2">
    <name type="scientific">Perigonia lusca single nucleopolyhedrovirus</name>
    <dbReference type="NCBI Taxonomy" id="1675865"/>
    <lineage>
        <taxon>Viruses</taxon>
        <taxon>Viruses incertae sedis</taxon>
        <taxon>Naldaviricetes</taxon>
        <taxon>Lefavirales</taxon>
        <taxon>Baculoviridae</taxon>
        <taxon>Alphabaculovirus</taxon>
        <taxon>Alphabaculovirus peluscae</taxon>
        <taxon>Perigonia lusca nucleopolyhedrovirus</taxon>
    </lineage>
</organism>
<sequence>MSYLVFQLTMNDTNRNHWHHQIGFSLFRLHQVLPLLYPVRQEYNENEEMFEHSRHENNENNNIVSIESWPVNSEKNTFAVRRFAL</sequence>
<evidence type="ECO:0000313" key="1">
    <source>
        <dbReference type="EMBL" id="AKN80638.1"/>
    </source>
</evidence>
<accession>A0A0M3WNG1</accession>
<gene>
    <name evidence="1" type="primary">PeluOrf-55</name>
</gene>
<dbReference type="KEGG" id="vg:26040009"/>